<dbReference type="Proteomes" id="UP000050356">
    <property type="component" value="Unassembled WGS sequence"/>
</dbReference>
<dbReference type="Pfam" id="PF06649">
    <property type="entry name" value="DUF1161"/>
    <property type="match status" value="1"/>
</dbReference>
<accession>A0A0P9P5J8</accession>
<keyword evidence="1" id="KW-0472">Membrane</keyword>
<dbReference type="PATRIC" id="fig|264451.4.peg.5452"/>
<feature type="transmembrane region" description="Helical" evidence="1">
    <location>
        <begin position="12"/>
        <end position="30"/>
    </location>
</feature>
<protein>
    <recommendedName>
        <fullName evidence="4">DUF1161 domain-containing protein</fullName>
    </recommendedName>
</protein>
<dbReference type="InterPro" id="IPR010595">
    <property type="entry name" value="DUF1161"/>
</dbReference>
<name>A0A0P9P5J8_PSESX</name>
<reference evidence="2 3" key="1">
    <citation type="submission" date="2015-09" db="EMBL/GenBank/DDBJ databases">
        <title>Genome announcement of multiple Pseudomonas syringae strains.</title>
        <authorList>
            <person name="Thakur S."/>
            <person name="Wang P.W."/>
            <person name="Gong Y."/>
            <person name="Weir B.S."/>
            <person name="Guttman D.S."/>
        </authorList>
    </citation>
    <scope>NUCLEOTIDE SEQUENCE [LARGE SCALE GENOMIC DNA]</scope>
    <source>
        <strain evidence="2 3">ICMP17524</strain>
    </source>
</reference>
<proteinExistence type="predicted"/>
<keyword evidence="1" id="KW-0812">Transmembrane</keyword>
<evidence type="ECO:0000256" key="1">
    <source>
        <dbReference type="SAM" id="Phobius"/>
    </source>
</evidence>
<organism evidence="2 3">
    <name type="scientific">Pseudomonas syringae pv. cerasicola</name>
    <dbReference type="NCBI Taxonomy" id="264451"/>
    <lineage>
        <taxon>Bacteria</taxon>
        <taxon>Pseudomonadati</taxon>
        <taxon>Pseudomonadota</taxon>
        <taxon>Gammaproteobacteria</taxon>
        <taxon>Pseudomonadales</taxon>
        <taxon>Pseudomonadaceae</taxon>
        <taxon>Pseudomonas</taxon>
        <taxon>Pseudomonas syringae</taxon>
    </lineage>
</organism>
<keyword evidence="1" id="KW-1133">Transmembrane helix</keyword>
<gene>
    <name evidence="2" type="ORF">ALO50_03837</name>
</gene>
<dbReference type="AlphaFoldDB" id="A0A0P9P5J8"/>
<evidence type="ECO:0000313" key="3">
    <source>
        <dbReference type="Proteomes" id="UP000050356"/>
    </source>
</evidence>
<comment type="caution">
    <text evidence="2">The sequence shown here is derived from an EMBL/GenBank/DDBJ whole genome shotgun (WGS) entry which is preliminary data.</text>
</comment>
<evidence type="ECO:0000313" key="2">
    <source>
        <dbReference type="EMBL" id="KPW79739.1"/>
    </source>
</evidence>
<evidence type="ECO:0008006" key="4">
    <source>
        <dbReference type="Google" id="ProtNLM"/>
    </source>
</evidence>
<sequence length="112" mass="12445">MRERLVRSFISCIKLTCFIGHAFIGAWFDFDQESSMKRFILAVTCTLLATSALAAPKSCEELKDEIEAKIQANNVTSYTLEIVSNEEASDPSMIVGSCDNGTKKIIYQLNGR</sequence>
<dbReference type="EMBL" id="LJQA01000919">
    <property type="protein sequence ID" value="KPW79739.1"/>
    <property type="molecule type" value="Genomic_DNA"/>
</dbReference>